<reference evidence="1 2" key="1">
    <citation type="submission" date="2016-10" db="EMBL/GenBank/DDBJ databases">
        <title>Reductive evolution of mitochondrial metabolism and differential evolution of invasion-related proteins in Cryptosporidium.</title>
        <authorList>
            <person name="Liu S."/>
            <person name="Roellig D.M."/>
            <person name="Guo Y."/>
            <person name="Li N."/>
            <person name="Frace M.A."/>
            <person name="Tang K."/>
            <person name="Zhang L."/>
            <person name="Feng Y."/>
            <person name="Xiao L."/>
        </authorList>
    </citation>
    <scope>NUCLEOTIDE SEQUENCE [LARGE SCALE GENOMIC DNA]</scope>
    <source>
        <strain evidence="1">30847</strain>
    </source>
</reference>
<evidence type="ECO:0000313" key="1">
    <source>
        <dbReference type="EMBL" id="OII75943.1"/>
    </source>
</evidence>
<dbReference type="GO" id="GO:0016226">
    <property type="term" value="P:iron-sulfur cluster assembly"/>
    <property type="evidence" value="ECO:0007669"/>
    <property type="project" value="TreeGrafter"/>
</dbReference>
<dbReference type="RefSeq" id="XP_067067789.1">
    <property type="nucleotide sequence ID" value="XM_067210522.1"/>
</dbReference>
<dbReference type="GO" id="GO:0051537">
    <property type="term" value="F:2 iron, 2 sulfur cluster binding"/>
    <property type="evidence" value="ECO:0007669"/>
    <property type="project" value="TreeGrafter"/>
</dbReference>
<proteinExistence type="predicted"/>
<dbReference type="InterPro" id="IPR050322">
    <property type="entry name" value="Fe-S_cluster_asmbl/transfer"/>
</dbReference>
<sequence length="172" mass="19865">MKTMTAYLSTKSSEQQITPNDILSITSKALLKLKDMLEEYKHKHNKKYVAIRLTLLKSGCSGYSYKLLFDDLYNNTEDQTKNKECLINFKDESGAKNIEVPIIIESNSLTTLFGTKIDFIENELDSRFTFYNKLHIGCCDCGKSYMFEDNKGNIHHNIKTNYITKNDFVKCI</sequence>
<dbReference type="VEuPathDB" id="CryptoDB:cand_002740"/>
<dbReference type="PANTHER" id="PTHR10072">
    <property type="entry name" value="IRON-SULFUR CLUSTER ASSEMBLY PROTEIN"/>
    <property type="match status" value="1"/>
</dbReference>
<dbReference type="PANTHER" id="PTHR10072:SF41">
    <property type="entry name" value="IRON-SULFUR CLUSTER ASSEMBLY 1 HOMOLOG, MITOCHONDRIAL"/>
    <property type="match status" value="1"/>
</dbReference>
<name>A0A1J4MPG3_9CRYT</name>
<dbReference type="GO" id="GO:0005737">
    <property type="term" value="C:cytoplasm"/>
    <property type="evidence" value="ECO:0007669"/>
    <property type="project" value="TreeGrafter"/>
</dbReference>
<dbReference type="SUPFAM" id="SSF89360">
    <property type="entry name" value="HesB-like domain"/>
    <property type="match status" value="1"/>
</dbReference>
<dbReference type="OrthoDB" id="333486at2759"/>
<dbReference type="GeneID" id="92364459"/>
<evidence type="ECO:0000313" key="2">
    <source>
        <dbReference type="Proteomes" id="UP000186804"/>
    </source>
</evidence>
<dbReference type="InterPro" id="IPR035903">
    <property type="entry name" value="HesB-like_dom_sf"/>
</dbReference>
<accession>A0A1J4MPG3</accession>
<dbReference type="Proteomes" id="UP000186804">
    <property type="component" value="Unassembled WGS sequence"/>
</dbReference>
<gene>
    <name evidence="1" type="ORF">cand_002740</name>
</gene>
<dbReference type="Gene3D" id="2.60.300.12">
    <property type="entry name" value="HesB-like domain"/>
    <property type="match status" value="1"/>
</dbReference>
<organism evidence="1 2">
    <name type="scientific">Cryptosporidium andersoni</name>
    <dbReference type="NCBI Taxonomy" id="117008"/>
    <lineage>
        <taxon>Eukaryota</taxon>
        <taxon>Sar</taxon>
        <taxon>Alveolata</taxon>
        <taxon>Apicomplexa</taxon>
        <taxon>Conoidasida</taxon>
        <taxon>Coccidia</taxon>
        <taxon>Eucoccidiorida</taxon>
        <taxon>Eimeriorina</taxon>
        <taxon>Cryptosporidiidae</taxon>
        <taxon>Cryptosporidium</taxon>
    </lineage>
</organism>
<protein>
    <submittedName>
        <fullName evidence="1">Uncharacterized protein</fullName>
    </submittedName>
</protein>
<keyword evidence="2" id="KW-1185">Reference proteome</keyword>
<comment type="caution">
    <text evidence="1">The sequence shown here is derived from an EMBL/GenBank/DDBJ whole genome shotgun (WGS) entry which is preliminary data.</text>
</comment>
<dbReference type="EMBL" id="LRBS01000072">
    <property type="protein sequence ID" value="OII75943.1"/>
    <property type="molecule type" value="Genomic_DNA"/>
</dbReference>
<dbReference type="AlphaFoldDB" id="A0A1J4MPG3"/>